<comment type="pathway">
    <text evidence="5">Cofactor biosynthesis; tetrahydrofolate biosynthesis; 2-amino-4-hydroxy-6-hydroxymethyl-7,8-dihydropteridine diphosphate from 7,8-dihydroneopterin triphosphate: step 4/4.</text>
</comment>
<dbReference type="NCBIfam" id="TIGR01496">
    <property type="entry name" value="DHPS"/>
    <property type="match status" value="1"/>
</dbReference>
<evidence type="ECO:0000259" key="15">
    <source>
        <dbReference type="PROSITE" id="PS50972"/>
    </source>
</evidence>
<dbReference type="NCBIfam" id="TIGR01498">
    <property type="entry name" value="folK"/>
    <property type="match status" value="1"/>
</dbReference>
<name>A0A9N7REL0_STRHE</name>
<comment type="cofactor">
    <cofactor evidence="3">
        <name>Mg(2+)</name>
        <dbReference type="ChEBI" id="CHEBI:18420"/>
    </cofactor>
</comment>
<comment type="similarity">
    <text evidence="6">In the C-terminal section; belongs to the DHPS family.</text>
</comment>
<comment type="catalytic activity">
    <reaction evidence="2">
        <text>6-hydroxymethyl-7,8-dihydropterin + ATP = (7,8-dihydropterin-6-yl)methyl diphosphate + AMP + H(+)</text>
        <dbReference type="Rhea" id="RHEA:11412"/>
        <dbReference type="ChEBI" id="CHEBI:15378"/>
        <dbReference type="ChEBI" id="CHEBI:30616"/>
        <dbReference type="ChEBI" id="CHEBI:44841"/>
        <dbReference type="ChEBI" id="CHEBI:72950"/>
        <dbReference type="ChEBI" id="CHEBI:456215"/>
        <dbReference type="EC" id="2.7.6.3"/>
    </reaction>
</comment>
<dbReference type="OrthoDB" id="615426at2759"/>
<dbReference type="PROSITE" id="PS00793">
    <property type="entry name" value="DHPS_2"/>
    <property type="match status" value="1"/>
</dbReference>
<evidence type="ECO:0000256" key="6">
    <source>
        <dbReference type="ARBA" id="ARBA00009951"/>
    </source>
</evidence>
<dbReference type="SUPFAM" id="SSF51717">
    <property type="entry name" value="Dihydropteroate synthetase-like"/>
    <property type="match status" value="1"/>
</dbReference>
<gene>
    <name evidence="16" type="ORF">SHERM_22903</name>
</gene>
<dbReference type="GO" id="GO:0046656">
    <property type="term" value="P:folic acid biosynthetic process"/>
    <property type="evidence" value="ECO:0007669"/>
    <property type="project" value="UniProtKB-KW"/>
</dbReference>
<sequence length="508" mass="55767">MNFIKQLLSIKHGARTAKNSCKGASFCISRSIHESMVEVNSKEEEVVIALGSNVGNRIRNFEHALERMRKSGIQITRHGCLYETEPAYVIDQPRFLNSAVRANTKLSPQKLLETLKEIEREMGRTAGIRYGPRPIDLDILFYGDQTVDTDTLRIPHERIWERPFVLGPLTDVLGHDMENDVVGFWHDASGFSGGIFEAWEKMGGESNVGPGGMRRVLPVAGELRDWSGKTWVMGVLNVTPDSFSDGGKFLDVTSAVDRARSMLSDGADIIDIGAQSTRPMAEKLSPEQELSRLIPVLDAIRDLPEIEGKLISVDTFYSEVALEAAKHGADIVNDVSGGRLDSDMLKVVAGLKIPYVAMHMRGDPSTMQNSENLTYGDVCVDVARELCAGAGEAELSGLPAWRMIVDPGIGFSKNTEQNLDIVNGLKDIRGEIGKWRLAVSRVPLLLGVSRKRFLGEICSQPNAAQRDAATVACVAAGVFGGANIVRVHNVRDTRDAVRVCEALMRRRK</sequence>
<keyword evidence="10" id="KW-0418">Kinase</keyword>
<dbReference type="InterPro" id="IPR006390">
    <property type="entry name" value="DHP_synth_dom"/>
</dbReference>
<keyword evidence="8" id="KW-0479">Metal-binding</keyword>
<evidence type="ECO:0000256" key="4">
    <source>
        <dbReference type="ARBA" id="ARBA00004763"/>
    </source>
</evidence>
<evidence type="ECO:0000256" key="1">
    <source>
        <dbReference type="ARBA" id="ARBA00000012"/>
    </source>
</evidence>
<comment type="catalytic activity">
    <reaction evidence="1">
        <text>(7,8-dihydropterin-6-yl)methyl diphosphate + 4-aminobenzoate = 7,8-dihydropteroate + diphosphate</text>
        <dbReference type="Rhea" id="RHEA:19949"/>
        <dbReference type="ChEBI" id="CHEBI:17836"/>
        <dbReference type="ChEBI" id="CHEBI:17839"/>
        <dbReference type="ChEBI" id="CHEBI:33019"/>
        <dbReference type="ChEBI" id="CHEBI:72950"/>
        <dbReference type="EC" id="2.5.1.15"/>
    </reaction>
</comment>
<evidence type="ECO:0000313" key="17">
    <source>
        <dbReference type="Proteomes" id="UP001153555"/>
    </source>
</evidence>
<dbReference type="InterPro" id="IPR035907">
    <property type="entry name" value="Hppk_sf"/>
</dbReference>
<evidence type="ECO:0000256" key="12">
    <source>
        <dbReference type="ARBA" id="ARBA00022842"/>
    </source>
</evidence>
<dbReference type="AlphaFoldDB" id="A0A9N7REL0"/>
<evidence type="ECO:0000256" key="3">
    <source>
        <dbReference type="ARBA" id="ARBA00001946"/>
    </source>
</evidence>
<dbReference type="CDD" id="cd00483">
    <property type="entry name" value="HPPK"/>
    <property type="match status" value="1"/>
</dbReference>
<dbReference type="Proteomes" id="UP001153555">
    <property type="component" value="Unassembled WGS sequence"/>
</dbReference>
<evidence type="ECO:0000256" key="9">
    <source>
        <dbReference type="ARBA" id="ARBA00022741"/>
    </source>
</evidence>
<dbReference type="Gene3D" id="3.20.20.20">
    <property type="entry name" value="Dihydropteroate synthase-like"/>
    <property type="match status" value="1"/>
</dbReference>
<dbReference type="Pfam" id="PF00809">
    <property type="entry name" value="Pterin_bind"/>
    <property type="match status" value="1"/>
</dbReference>
<comment type="pathway">
    <text evidence="4">Cofactor biosynthesis; tetrahydrofolate biosynthesis; 7,8-dihydrofolate from 2-amino-4-hydroxy-6-hydroxymethyl-7,8-dihydropteridine diphosphate and 4-aminobenzoate: step 1/2.</text>
</comment>
<dbReference type="FunFam" id="3.20.20.20:FF:000006">
    <property type="entry name" value="Dihydropteroate synthase"/>
    <property type="match status" value="1"/>
</dbReference>
<dbReference type="Pfam" id="PF01288">
    <property type="entry name" value="HPPK"/>
    <property type="match status" value="1"/>
</dbReference>
<dbReference type="GO" id="GO:0016301">
    <property type="term" value="F:kinase activity"/>
    <property type="evidence" value="ECO:0007669"/>
    <property type="project" value="UniProtKB-KW"/>
</dbReference>
<feature type="domain" description="Pterin-binding" evidence="15">
    <location>
        <begin position="230"/>
        <end position="498"/>
    </location>
</feature>
<dbReference type="GO" id="GO:0005524">
    <property type="term" value="F:ATP binding"/>
    <property type="evidence" value="ECO:0007669"/>
    <property type="project" value="UniProtKB-KW"/>
</dbReference>
<keyword evidence="11" id="KW-0067">ATP-binding</keyword>
<keyword evidence="13" id="KW-0289">Folate biosynthesis</keyword>
<dbReference type="GO" id="GO:0004156">
    <property type="term" value="F:dihydropteroate synthase activity"/>
    <property type="evidence" value="ECO:0007669"/>
    <property type="project" value="UniProtKB-EC"/>
</dbReference>
<dbReference type="GO" id="GO:0046872">
    <property type="term" value="F:metal ion binding"/>
    <property type="evidence" value="ECO:0007669"/>
    <property type="project" value="UniProtKB-KW"/>
</dbReference>
<evidence type="ECO:0000256" key="11">
    <source>
        <dbReference type="ARBA" id="ARBA00022840"/>
    </source>
</evidence>
<dbReference type="Gene3D" id="3.30.70.560">
    <property type="entry name" value="7,8-Dihydro-6-hydroxymethylpterin-pyrophosphokinase HPPK"/>
    <property type="match status" value="1"/>
</dbReference>
<dbReference type="PROSITE" id="PS50972">
    <property type="entry name" value="PTERIN_BINDING"/>
    <property type="match status" value="1"/>
</dbReference>
<dbReference type="SUPFAM" id="SSF55083">
    <property type="entry name" value="6-hydroxymethyl-7,8-dihydropterin pyrophosphokinase, HPPK"/>
    <property type="match status" value="1"/>
</dbReference>
<evidence type="ECO:0000256" key="2">
    <source>
        <dbReference type="ARBA" id="ARBA00000198"/>
    </source>
</evidence>
<dbReference type="PANTHER" id="PTHR20941:SF1">
    <property type="entry name" value="FOLIC ACID SYNTHESIS PROTEIN FOL1"/>
    <property type="match status" value="1"/>
</dbReference>
<evidence type="ECO:0000256" key="10">
    <source>
        <dbReference type="ARBA" id="ARBA00022777"/>
    </source>
</evidence>
<dbReference type="InterPro" id="IPR000550">
    <property type="entry name" value="Hppk"/>
</dbReference>
<keyword evidence="7" id="KW-0808">Transferase</keyword>
<keyword evidence="12" id="KW-0460">Magnesium</keyword>
<dbReference type="GO" id="GO:0046654">
    <property type="term" value="P:tetrahydrofolate biosynthetic process"/>
    <property type="evidence" value="ECO:0007669"/>
    <property type="project" value="TreeGrafter"/>
</dbReference>
<evidence type="ECO:0000256" key="7">
    <source>
        <dbReference type="ARBA" id="ARBA00022679"/>
    </source>
</evidence>
<comment type="caution">
    <text evidence="16">The sequence shown here is derived from an EMBL/GenBank/DDBJ whole genome shotgun (WGS) entry which is preliminary data.</text>
</comment>
<organism evidence="16 17">
    <name type="scientific">Striga hermonthica</name>
    <name type="common">Purple witchweed</name>
    <name type="synonym">Buchnera hermonthica</name>
    <dbReference type="NCBI Taxonomy" id="68872"/>
    <lineage>
        <taxon>Eukaryota</taxon>
        <taxon>Viridiplantae</taxon>
        <taxon>Streptophyta</taxon>
        <taxon>Embryophyta</taxon>
        <taxon>Tracheophyta</taxon>
        <taxon>Spermatophyta</taxon>
        <taxon>Magnoliopsida</taxon>
        <taxon>eudicotyledons</taxon>
        <taxon>Gunneridae</taxon>
        <taxon>Pentapetalae</taxon>
        <taxon>asterids</taxon>
        <taxon>lamiids</taxon>
        <taxon>Lamiales</taxon>
        <taxon>Orobanchaceae</taxon>
        <taxon>Buchnereae</taxon>
        <taxon>Striga</taxon>
    </lineage>
</organism>
<evidence type="ECO:0000256" key="13">
    <source>
        <dbReference type="ARBA" id="ARBA00022909"/>
    </source>
</evidence>
<proteinExistence type="inferred from homology"/>
<dbReference type="PROSITE" id="PS00794">
    <property type="entry name" value="HPPK"/>
    <property type="match status" value="1"/>
</dbReference>
<accession>A0A9N7REL0</accession>
<keyword evidence="9" id="KW-0547">Nucleotide-binding</keyword>
<dbReference type="PANTHER" id="PTHR20941">
    <property type="entry name" value="FOLATE SYNTHESIS PROTEINS"/>
    <property type="match status" value="1"/>
</dbReference>
<reference evidence="16" key="1">
    <citation type="submission" date="2019-12" db="EMBL/GenBank/DDBJ databases">
        <authorList>
            <person name="Scholes J."/>
        </authorList>
    </citation>
    <scope>NUCLEOTIDE SEQUENCE</scope>
</reference>
<dbReference type="EMBL" id="CACSLK010027751">
    <property type="protein sequence ID" value="CAA0827208.1"/>
    <property type="molecule type" value="Genomic_DNA"/>
</dbReference>
<evidence type="ECO:0000313" key="16">
    <source>
        <dbReference type="EMBL" id="CAA0827208.1"/>
    </source>
</evidence>
<keyword evidence="17" id="KW-1185">Reference proteome</keyword>
<dbReference type="InterPro" id="IPR000489">
    <property type="entry name" value="Pterin-binding_dom"/>
</dbReference>
<evidence type="ECO:0000256" key="8">
    <source>
        <dbReference type="ARBA" id="ARBA00022723"/>
    </source>
</evidence>
<keyword evidence="14" id="KW-0511">Multifunctional enzyme</keyword>
<dbReference type="GO" id="GO:0003848">
    <property type="term" value="F:2-amino-4-hydroxy-6-hydroxymethyldihydropteridine diphosphokinase activity"/>
    <property type="evidence" value="ECO:0007669"/>
    <property type="project" value="UniProtKB-EC"/>
</dbReference>
<protein>
    <submittedName>
        <fullName evidence="16">Folate synthesis bifunctional protein-mitochondrial</fullName>
    </submittedName>
</protein>
<dbReference type="InterPro" id="IPR011005">
    <property type="entry name" value="Dihydropteroate_synth-like_sf"/>
</dbReference>
<dbReference type="InterPro" id="IPR045031">
    <property type="entry name" value="DHP_synth-like"/>
</dbReference>
<dbReference type="CDD" id="cd00739">
    <property type="entry name" value="DHPS"/>
    <property type="match status" value="1"/>
</dbReference>
<dbReference type="PROSITE" id="PS00792">
    <property type="entry name" value="DHPS_1"/>
    <property type="match status" value="1"/>
</dbReference>
<evidence type="ECO:0000256" key="14">
    <source>
        <dbReference type="ARBA" id="ARBA00023268"/>
    </source>
</evidence>
<evidence type="ECO:0000256" key="5">
    <source>
        <dbReference type="ARBA" id="ARBA00005051"/>
    </source>
</evidence>